<gene>
    <name evidence="1" type="ORF">AVDCRST_MAG07-577</name>
</gene>
<protein>
    <recommendedName>
        <fullName evidence="2">Right handed beta helix domain-containing protein</fullName>
    </recommendedName>
</protein>
<dbReference type="InterPro" id="IPR012334">
    <property type="entry name" value="Pectin_lyas_fold"/>
</dbReference>
<dbReference type="EMBL" id="CADCUB010000027">
    <property type="protein sequence ID" value="CAA9310905.1"/>
    <property type="molecule type" value="Genomic_DNA"/>
</dbReference>
<sequence length="396" mass="42268">MLVAVVSLRATGNDGAGRGKTVLRVAPERAGAADGSSWSDAAPLSALPDLVSELPAGGEVWLRADEGPYDVEESLKLRAGGADGDPVVVRGVDEDGDPEPAVLRAGRASPYSPDGEPGGDVFSLRGGADHLVFRDLAFQDVGNAFIAAGDVRDITVTAVEATNVRRFFENDVADDEQSADLRGLVVRDVSVKGFSKRFLRLRYASSDVLVEDVEADSERQDGDDFAIGVHLEDEVSDVVLRRVRMDNTRDTLREYWNGDGFATEREVSGVQLIDTTANGHTDAGYDLKSRRTTLTGATATGNKRNFRFWADDTTAEDCTGTDPVKRGGNGTQAQVWMGEGAAVEMVDCTLTDSSPDTVVFDLENDASLTLTGGGEVQHEGELRRLSNGATLELPES</sequence>
<evidence type="ECO:0008006" key="2">
    <source>
        <dbReference type="Google" id="ProtNLM"/>
    </source>
</evidence>
<accession>A0A6J4KNK1</accession>
<organism evidence="1">
    <name type="scientific">uncultured Frankineae bacterium</name>
    <dbReference type="NCBI Taxonomy" id="437475"/>
    <lineage>
        <taxon>Bacteria</taxon>
        <taxon>Bacillati</taxon>
        <taxon>Actinomycetota</taxon>
        <taxon>Actinomycetes</taxon>
        <taxon>Frankiales</taxon>
        <taxon>environmental samples</taxon>
    </lineage>
</organism>
<dbReference type="SUPFAM" id="SSF51126">
    <property type="entry name" value="Pectin lyase-like"/>
    <property type="match status" value="1"/>
</dbReference>
<proteinExistence type="predicted"/>
<dbReference type="Gene3D" id="2.160.20.10">
    <property type="entry name" value="Single-stranded right-handed beta-helix, Pectin lyase-like"/>
    <property type="match status" value="1"/>
</dbReference>
<name>A0A6J4KNK1_9ACTN</name>
<evidence type="ECO:0000313" key="1">
    <source>
        <dbReference type="EMBL" id="CAA9310905.1"/>
    </source>
</evidence>
<dbReference type="AlphaFoldDB" id="A0A6J4KNK1"/>
<dbReference type="InterPro" id="IPR011050">
    <property type="entry name" value="Pectin_lyase_fold/virulence"/>
</dbReference>
<reference evidence="1" key="1">
    <citation type="submission" date="2020-02" db="EMBL/GenBank/DDBJ databases">
        <authorList>
            <person name="Meier V. D."/>
        </authorList>
    </citation>
    <scope>NUCLEOTIDE SEQUENCE</scope>
    <source>
        <strain evidence="1">AVDCRST_MAG07</strain>
    </source>
</reference>